<evidence type="ECO:0000256" key="1">
    <source>
        <dbReference type="ARBA" id="ARBA00022741"/>
    </source>
</evidence>
<dbReference type="PANTHER" id="PTHR47545">
    <property type="entry name" value="MULTIFUNCTIONAL CCA PROTEIN"/>
    <property type="match status" value="1"/>
</dbReference>
<sequence>MSGKLLADYPVVQDYREYFDAMKSTMQDRIHHQEGDVYTHTEMVLNALLNLEEYKHLSRYEKLILEYTTLFHDIAKPATYTLLDDNRITHPRHGSMGANIARQILDKENYKFHFISAVYYTVLFHGYPFWLFQKENPFRTVITTSLLTSNKLLYIFAKADLLGRVCGDAEDMLYKLELFKEYCLDHDCYDTPKSFASDYDRFYYFNVNDSYPDTELYHQYAFNIYMMSGLPASGKDSYIHRRWGGELPIISLDDIREELDIAPTDNQGRVIRLAKEKSKEYCRKKQSFIWNATNISRNMRSQLIDTWLPYHPKINIIFLFKNINQVLIDNAGREKEFKISSSKILAMHQKVQFPTEMECHNLEVVL</sequence>
<dbReference type="SUPFAM" id="SSF109604">
    <property type="entry name" value="HD-domain/PDEase-like"/>
    <property type="match status" value="1"/>
</dbReference>
<protein>
    <submittedName>
        <fullName evidence="2">HDIG domain-containing protein</fullName>
    </submittedName>
</protein>
<dbReference type="Proteomes" id="UP000480178">
    <property type="component" value="Chromosome"/>
</dbReference>
<dbReference type="InterPro" id="IPR003607">
    <property type="entry name" value="HD/PDEase_dom"/>
</dbReference>
<name>A0A6C0GUC5_9BACT</name>
<gene>
    <name evidence="2" type="ORF">GXP67_33125</name>
</gene>
<dbReference type="Gene3D" id="1.10.3210.10">
    <property type="entry name" value="Hypothetical protein af1432"/>
    <property type="match status" value="1"/>
</dbReference>
<dbReference type="Gene3D" id="3.40.50.300">
    <property type="entry name" value="P-loop containing nucleotide triphosphate hydrolases"/>
    <property type="match status" value="1"/>
</dbReference>
<dbReference type="CDD" id="cd00077">
    <property type="entry name" value="HDc"/>
    <property type="match status" value="1"/>
</dbReference>
<keyword evidence="1" id="KW-0547">Nucleotide-binding</keyword>
<dbReference type="InterPro" id="IPR050124">
    <property type="entry name" value="tRNA_CCA-adding_enzyme"/>
</dbReference>
<dbReference type="PANTHER" id="PTHR47545:SF1">
    <property type="entry name" value="MULTIFUNCTIONAL CCA PROTEIN"/>
    <property type="match status" value="1"/>
</dbReference>
<dbReference type="EMBL" id="CP048222">
    <property type="protein sequence ID" value="QHT71153.1"/>
    <property type="molecule type" value="Genomic_DNA"/>
</dbReference>
<dbReference type="RefSeq" id="WP_162447095.1">
    <property type="nucleotide sequence ID" value="NZ_CP048222.1"/>
</dbReference>
<dbReference type="InterPro" id="IPR006675">
    <property type="entry name" value="HDIG_dom"/>
</dbReference>
<keyword evidence="3" id="KW-1185">Reference proteome</keyword>
<dbReference type="InterPro" id="IPR027417">
    <property type="entry name" value="P-loop_NTPase"/>
</dbReference>
<dbReference type="GO" id="GO:0000166">
    <property type="term" value="F:nucleotide binding"/>
    <property type="evidence" value="ECO:0007669"/>
    <property type="project" value="UniProtKB-KW"/>
</dbReference>
<dbReference type="AlphaFoldDB" id="A0A6C0GUC5"/>
<evidence type="ECO:0000313" key="3">
    <source>
        <dbReference type="Proteomes" id="UP000480178"/>
    </source>
</evidence>
<reference evidence="2 3" key="1">
    <citation type="submission" date="2020-01" db="EMBL/GenBank/DDBJ databases">
        <authorList>
            <person name="Kim M.K."/>
        </authorList>
    </citation>
    <scope>NUCLEOTIDE SEQUENCE [LARGE SCALE GENOMIC DNA]</scope>
    <source>
        <strain evidence="2 3">172606-1</strain>
    </source>
</reference>
<dbReference type="Pfam" id="PF13671">
    <property type="entry name" value="AAA_33"/>
    <property type="match status" value="1"/>
</dbReference>
<dbReference type="KEGG" id="rhoz:GXP67_33125"/>
<evidence type="ECO:0000313" key="2">
    <source>
        <dbReference type="EMBL" id="QHT71153.1"/>
    </source>
</evidence>
<proteinExistence type="predicted"/>
<accession>A0A6C0GUC5</accession>
<organism evidence="2 3">
    <name type="scientific">Rhodocytophaga rosea</name>
    <dbReference type="NCBI Taxonomy" id="2704465"/>
    <lineage>
        <taxon>Bacteria</taxon>
        <taxon>Pseudomonadati</taxon>
        <taxon>Bacteroidota</taxon>
        <taxon>Cytophagia</taxon>
        <taxon>Cytophagales</taxon>
        <taxon>Rhodocytophagaceae</taxon>
        <taxon>Rhodocytophaga</taxon>
    </lineage>
</organism>
<dbReference type="NCBIfam" id="TIGR00277">
    <property type="entry name" value="HDIG"/>
    <property type="match status" value="1"/>
</dbReference>